<dbReference type="AlphaFoldDB" id="A0A1Y5PYA5"/>
<sequence length="333" mass="37607">MAVKVFSDEQARALINLRQRYEVWIEAERGLAKLPYGLARKEVGGRAYLYEIRDRKGNGKSLGPWSEAFAAKLDAYRREKETLKARISASKSALDESASIARALRVPMIANEVGPILREADRRELLDGALLVVGTNAVVAYALEAGGFIRDLPDETADFDLAWTETDPQQDAQIVWDLLKAVDATFTVNTERSFQARNAKAYEVEILAAPSRAANMARTDRPRPIPLPEQEWLLEGRAVDQVVICRDGSPARIVAPDPRWFALQKLWMSEQSKRHPLKRGKDMKQALLLLDAVAEAMPHYPLDEAFEAMLPGELAPYYLRWTEQRPDPRSPRW</sequence>
<keyword evidence="1" id="KW-0175">Coiled coil</keyword>
<protein>
    <recommendedName>
        <fullName evidence="2">Nucleotidyltransferase-like domain-containing protein</fullName>
    </recommendedName>
</protein>
<name>A0A1Y5PYA5_9SPHN</name>
<evidence type="ECO:0000256" key="1">
    <source>
        <dbReference type="SAM" id="Coils"/>
    </source>
</evidence>
<gene>
    <name evidence="3" type="ORF">SPPYR_1357</name>
</gene>
<evidence type="ECO:0000313" key="3">
    <source>
        <dbReference type="EMBL" id="SBV32477.1"/>
    </source>
</evidence>
<feature type="coiled-coil region" evidence="1">
    <location>
        <begin position="66"/>
        <end position="93"/>
    </location>
</feature>
<proteinExistence type="predicted"/>
<reference evidence="3" key="1">
    <citation type="submission" date="2016-03" db="EMBL/GenBank/DDBJ databases">
        <authorList>
            <person name="Ploux O."/>
        </authorList>
    </citation>
    <scope>NUCLEOTIDE SEQUENCE</scope>
    <source>
        <strain evidence="3">UC10</strain>
    </source>
</reference>
<feature type="domain" description="Nucleotidyltransferase-like" evidence="2">
    <location>
        <begin position="111"/>
        <end position="308"/>
    </location>
</feature>
<dbReference type="EMBL" id="LT598653">
    <property type="protein sequence ID" value="SBV32477.1"/>
    <property type="molecule type" value="Genomic_DNA"/>
</dbReference>
<accession>A0A1Y5PYA5</accession>
<dbReference type="KEGG" id="sphu:SPPYR_1357"/>
<organism evidence="3">
    <name type="scientific">uncultured Sphingopyxis sp</name>
    <dbReference type="NCBI Taxonomy" id="310581"/>
    <lineage>
        <taxon>Bacteria</taxon>
        <taxon>Pseudomonadati</taxon>
        <taxon>Pseudomonadota</taxon>
        <taxon>Alphaproteobacteria</taxon>
        <taxon>Sphingomonadales</taxon>
        <taxon>Sphingomonadaceae</taxon>
        <taxon>Sphingopyxis</taxon>
        <taxon>environmental samples</taxon>
    </lineage>
</organism>
<dbReference type="Pfam" id="PF12281">
    <property type="entry name" value="NTP_transf_8"/>
    <property type="match status" value="1"/>
</dbReference>
<dbReference type="InterPro" id="IPR058575">
    <property type="entry name" value="NTP_transf_8_dom"/>
</dbReference>
<evidence type="ECO:0000259" key="2">
    <source>
        <dbReference type="Pfam" id="PF12281"/>
    </source>
</evidence>